<proteinExistence type="predicted"/>
<evidence type="ECO:0000259" key="1">
    <source>
        <dbReference type="Pfam" id="PF00535"/>
    </source>
</evidence>
<name>A0A380KQF9_9STRE</name>
<dbReference type="InterPro" id="IPR029044">
    <property type="entry name" value="Nucleotide-diphossugar_trans"/>
</dbReference>
<protein>
    <submittedName>
        <fullName evidence="2">Glucosyltransferase</fullName>
    </submittedName>
</protein>
<evidence type="ECO:0000313" key="2">
    <source>
        <dbReference type="EMBL" id="SUN68589.1"/>
    </source>
</evidence>
<dbReference type="STRING" id="102684.AU079_05505"/>
<dbReference type="Proteomes" id="UP000255352">
    <property type="component" value="Unassembled WGS sequence"/>
</dbReference>
<dbReference type="InterPro" id="IPR001173">
    <property type="entry name" value="Glyco_trans_2-like"/>
</dbReference>
<organism evidence="2 3">
    <name type="scientific">Streptococcus infantarius</name>
    <dbReference type="NCBI Taxonomy" id="102684"/>
    <lineage>
        <taxon>Bacteria</taxon>
        <taxon>Bacillati</taxon>
        <taxon>Bacillota</taxon>
        <taxon>Bacilli</taxon>
        <taxon>Lactobacillales</taxon>
        <taxon>Streptococcaceae</taxon>
        <taxon>Streptococcus</taxon>
    </lineage>
</organism>
<evidence type="ECO:0000313" key="3">
    <source>
        <dbReference type="Proteomes" id="UP000255352"/>
    </source>
</evidence>
<dbReference type="SUPFAM" id="SSF53448">
    <property type="entry name" value="Nucleotide-diphospho-sugar transferases"/>
    <property type="match status" value="1"/>
</dbReference>
<feature type="domain" description="Glycosyltransferase 2-like" evidence="1">
    <location>
        <begin position="10"/>
        <end position="171"/>
    </location>
</feature>
<keyword evidence="2" id="KW-0808">Transferase</keyword>
<dbReference type="GeneID" id="69903568"/>
<dbReference type="EMBL" id="UHFP01000001">
    <property type="protein sequence ID" value="SUN68589.1"/>
    <property type="molecule type" value="Genomic_DNA"/>
</dbReference>
<gene>
    <name evidence="2" type="primary">rgpE</name>
    <name evidence="2" type="ORF">NCTC13760_01285</name>
</gene>
<accession>A0A380KQF9</accession>
<dbReference type="Pfam" id="PF00535">
    <property type="entry name" value="Glycos_transf_2"/>
    <property type="match status" value="1"/>
</dbReference>
<reference evidence="2 3" key="1">
    <citation type="submission" date="2018-06" db="EMBL/GenBank/DDBJ databases">
        <authorList>
            <consortium name="Pathogen Informatics"/>
            <person name="Doyle S."/>
        </authorList>
    </citation>
    <scope>NUCLEOTIDE SEQUENCE [LARGE SCALE GENOMIC DNA]</scope>
    <source>
        <strain evidence="2 3">NCTC13760</strain>
    </source>
</reference>
<dbReference type="PANTHER" id="PTHR22916">
    <property type="entry name" value="GLYCOSYLTRANSFERASE"/>
    <property type="match status" value="1"/>
</dbReference>
<dbReference type="Gene3D" id="3.90.550.10">
    <property type="entry name" value="Spore Coat Polysaccharide Biosynthesis Protein SpsA, Chain A"/>
    <property type="match status" value="1"/>
</dbReference>
<dbReference type="GO" id="GO:0016758">
    <property type="term" value="F:hexosyltransferase activity"/>
    <property type="evidence" value="ECO:0007669"/>
    <property type="project" value="UniProtKB-ARBA"/>
</dbReference>
<dbReference type="AlphaFoldDB" id="A0A380KQF9"/>
<sequence length="472" mass="54947">MSEANTPTVSVICTVYNKEKWLNKAIESFLSQKNVDLEIILIDDASTDNSKLIIQEFAQQYPETIIAIYNDKNLGITKTWGKACLAASGDYIARCDGDDYWVDDSKLEKQLNLLKNHPESDWCGTDVDFVDEDGVIIETNVFTRKIIAISDTYEKVMATRGFTAPSTWLVKRDLMLLVNSMLNDDINTADDTFNLQLDLFNHTQFVFLPEATVAYRVNQGSDSRPKSKEALDKRFDKLLETQLAYLDKYPNANYKEILRILLERHNEFEKELSQHDYFHSRVSSQKVTIYYATPEEGFSQEKALEFQLQYKDNVFFSVPEEATSLRIDLSELPSFYKRVALVNNESNTEILPSYTNGDIIGNYVMFKDNDPQLVYDISILRSKSFTLDYEMFNVDDINQDDYIAKILSRDLLHLDSRVKELESCRIKYKQVDDERQYYKQELERMVVAYNSVTHSRRWTIPTAIINFFRRKK</sequence>
<dbReference type="PANTHER" id="PTHR22916:SF3">
    <property type="entry name" value="UDP-GLCNAC:BETAGAL BETA-1,3-N-ACETYLGLUCOSAMINYLTRANSFERASE-LIKE PROTEIN 1"/>
    <property type="match status" value="1"/>
</dbReference>
<dbReference type="RefSeq" id="WP_006532550.1">
    <property type="nucleotide sequence ID" value="NZ_CABKNK020000001.1"/>
</dbReference>